<evidence type="ECO:0000313" key="2">
    <source>
        <dbReference type="Proteomes" id="UP001279734"/>
    </source>
</evidence>
<reference evidence="1" key="1">
    <citation type="submission" date="2023-05" db="EMBL/GenBank/DDBJ databases">
        <title>Nepenthes gracilis genome sequencing.</title>
        <authorList>
            <person name="Fukushima K."/>
        </authorList>
    </citation>
    <scope>NUCLEOTIDE SEQUENCE</scope>
    <source>
        <strain evidence="1">SING2019-196</strain>
    </source>
</reference>
<dbReference type="EMBL" id="BSYO01000003">
    <property type="protein sequence ID" value="GMH02317.1"/>
    <property type="molecule type" value="Genomic_DNA"/>
</dbReference>
<name>A0AAD3S103_NEPGR</name>
<gene>
    <name evidence="1" type="ORF">Nepgr_004156</name>
</gene>
<accession>A0AAD3S103</accession>
<sequence length="112" mass="12949">MNSLLRDHLEIRCPVRGVSLLHGWLCGKEHDLIADYLQRRDYFLAKFRVHCDNGLWQDPFSRNSQHGTSSNAKPFEAARLQRYVIHRDDGYAVQNARLVDQLTKLSPPSSTE</sequence>
<dbReference type="AlphaFoldDB" id="A0AAD3S103"/>
<dbReference type="Proteomes" id="UP001279734">
    <property type="component" value="Unassembled WGS sequence"/>
</dbReference>
<comment type="caution">
    <text evidence="1">The sequence shown here is derived from an EMBL/GenBank/DDBJ whole genome shotgun (WGS) entry which is preliminary data.</text>
</comment>
<keyword evidence="2" id="KW-1185">Reference proteome</keyword>
<evidence type="ECO:0000313" key="1">
    <source>
        <dbReference type="EMBL" id="GMH02317.1"/>
    </source>
</evidence>
<organism evidence="1 2">
    <name type="scientific">Nepenthes gracilis</name>
    <name type="common">Slender pitcher plant</name>
    <dbReference type="NCBI Taxonomy" id="150966"/>
    <lineage>
        <taxon>Eukaryota</taxon>
        <taxon>Viridiplantae</taxon>
        <taxon>Streptophyta</taxon>
        <taxon>Embryophyta</taxon>
        <taxon>Tracheophyta</taxon>
        <taxon>Spermatophyta</taxon>
        <taxon>Magnoliopsida</taxon>
        <taxon>eudicotyledons</taxon>
        <taxon>Gunneridae</taxon>
        <taxon>Pentapetalae</taxon>
        <taxon>Caryophyllales</taxon>
        <taxon>Nepenthaceae</taxon>
        <taxon>Nepenthes</taxon>
    </lineage>
</organism>
<protein>
    <submittedName>
        <fullName evidence="1">Uncharacterized protein</fullName>
    </submittedName>
</protein>
<proteinExistence type="predicted"/>